<feature type="region of interest" description="Disordered" evidence="2">
    <location>
        <begin position="14"/>
        <end position="147"/>
    </location>
</feature>
<protein>
    <recommendedName>
        <fullName evidence="7">RGS domain-containing protein</fullName>
    </recommendedName>
</protein>
<evidence type="ECO:0000313" key="6">
    <source>
        <dbReference type="Proteomes" id="UP000280598"/>
    </source>
</evidence>
<feature type="compositionally biased region" description="Basic and acidic residues" evidence="2">
    <location>
        <begin position="93"/>
        <end position="104"/>
    </location>
</feature>
<dbReference type="SUPFAM" id="SSF46785">
    <property type="entry name" value="Winged helix' DNA-binding domain"/>
    <property type="match status" value="2"/>
</dbReference>
<dbReference type="Pfam" id="PF00610">
    <property type="entry name" value="DEP"/>
    <property type="match status" value="1"/>
</dbReference>
<organism evidence="5 6">
    <name type="scientific">Hortaea werneckii</name>
    <name type="common">Black yeast</name>
    <name type="synonym">Cladosporium werneckii</name>
    <dbReference type="NCBI Taxonomy" id="91943"/>
    <lineage>
        <taxon>Eukaryota</taxon>
        <taxon>Fungi</taxon>
        <taxon>Dikarya</taxon>
        <taxon>Ascomycota</taxon>
        <taxon>Pezizomycotina</taxon>
        <taxon>Dothideomycetes</taxon>
        <taxon>Dothideomycetidae</taxon>
        <taxon>Mycosphaerellales</taxon>
        <taxon>Teratosphaeriaceae</taxon>
        <taxon>Hortaea</taxon>
    </lineage>
</organism>
<dbReference type="PROSITE" id="PS50186">
    <property type="entry name" value="DEP"/>
    <property type="match status" value="1"/>
</dbReference>
<dbReference type="CDD" id="cd08708">
    <property type="entry name" value="RGS_FLBA"/>
    <property type="match status" value="1"/>
</dbReference>
<accession>A0A3M7HIG7</accession>
<dbReference type="InterPro" id="IPR036388">
    <property type="entry name" value="WH-like_DNA-bd_sf"/>
</dbReference>
<dbReference type="PRINTS" id="PR01301">
    <property type="entry name" value="RGSPROTEIN"/>
</dbReference>
<dbReference type="GO" id="GO:0035556">
    <property type="term" value="P:intracellular signal transduction"/>
    <property type="evidence" value="ECO:0007669"/>
    <property type="project" value="InterPro"/>
</dbReference>
<dbReference type="Gene3D" id="1.10.167.10">
    <property type="entry name" value="Regulator of G-protein Signalling 4, domain 2"/>
    <property type="match status" value="1"/>
</dbReference>
<dbReference type="CDD" id="cd04450">
    <property type="entry name" value="DEP_RGS7-like"/>
    <property type="match status" value="1"/>
</dbReference>
<keyword evidence="1" id="KW-0734">Signal transduction inhibitor</keyword>
<dbReference type="GO" id="GO:0009968">
    <property type="term" value="P:negative regulation of signal transduction"/>
    <property type="evidence" value="ECO:0007669"/>
    <property type="project" value="UniProtKB-KW"/>
</dbReference>
<dbReference type="InterPro" id="IPR058855">
    <property type="entry name" value="RGS1/SST2-like_Fungal-DR"/>
</dbReference>
<dbReference type="PANTHER" id="PTHR10845:SF192">
    <property type="entry name" value="DOUBLE HIT, ISOFORM B"/>
    <property type="match status" value="1"/>
</dbReference>
<feature type="compositionally biased region" description="Polar residues" evidence="2">
    <location>
        <begin position="123"/>
        <end position="147"/>
    </location>
</feature>
<feature type="compositionally biased region" description="Low complexity" evidence="2">
    <location>
        <begin position="26"/>
        <end position="43"/>
    </location>
</feature>
<dbReference type="SMART" id="SM00049">
    <property type="entry name" value="DEP"/>
    <property type="match status" value="2"/>
</dbReference>
<dbReference type="VEuPathDB" id="FungiDB:BTJ68_13132"/>
<evidence type="ECO:0000256" key="2">
    <source>
        <dbReference type="SAM" id="MobiDB-lite"/>
    </source>
</evidence>
<dbReference type="SUPFAM" id="SSF48097">
    <property type="entry name" value="Regulator of G-protein signaling, RGS"/>
    <property type="match status" value="1"/>
</dbReference>
<evidence type="ECO:0000259" key="4">
    <source>
        <dbReference type="PROSITE" id="PS50186"/>
    </source>
</evidence>
<dbReference type="PROSITE" id="PS50132">
    <property type="entry name" value="RGS"/>
    <property type="match status" value="1"/>
</dbReference>
<feature type="domain" description="DEP" evidence="4">
    <location>
        <begin position="353"/>
        <end position="436"/>
    </location>
</feature>
<dbReference type="InterPro" id="IPR044926">
    <property type="entry name" value="RGS_subdomain_2"/>
</dbReference>
<evidence type="ECO:0008006" key="7">
    <source>
        <dbReference type="Google" id="ProtNLM"/>
    </source>
</evidence>
<dbReference type="Pfam" id="PF25889">
    <property type="entry name" value="WHD_Fungal_DR"/>
    <property type="match status" value="1"/>
</dbReference>
<reference evidence="5 6" key="1">
    <citation type="journal article" date="2018" name="BMC Genomics">
        <title>Genomic evidence for intraspecific hybridization in a clonal and extremely halotolerant yeast.</title>
        <authorList>
            <person name="Gostincar C."/>
            <person name="Stajich J.E."/>
            <person name="Zupancic J."/>
            <person name="Zalar P."/>
            <person name="Gunde-Cimerman N."/>
        </authorList>
    </citation>
    <scope>NUCLEOTIDE SEQUENCE [LARGE SCALE GENOMIC DNA]</scope>
    <source>
        <strain evidence="5 6">EXF-562</strain>
    </source>
</reference>
<dbReference type="PANTHER" id="PTHR10845">
    <property type="entry name" value="REGULATOR OF G PROTEIN SIGNALING"/>
    <property type="match status" value="1"/>
</dbReference>
<evidence type="ECO:0000313" key="5">
    <source>
        <dbReference type="EMBL" id="RMZ12967.1"/>
    </source>
</evidence>
<dbReference type="InterPro" id="IPR036390">
    <property type="entry name" value="WH_DNA-bd_sf"/>
</dbReference>
<dbReference type="EMBL" id="QWIS01000039">
    <property type="protein sequence ID" value="RMZ12967.1"/>
    <property type="molecule type" value="Genomic_DNA"/>
</dbReference>
<dbReference type="Proteomes" id="UP000280598">
    <property type="component" value="Unassembled WGS sequence"/>
</dbReference>
<evidence type="ECO:0000259" key="3">
    <source>
        <dbReference type="PROSITE" id="PS50132"/>
    </source>
</evidence>
<proteinExistence type="predicted"/>
<evidence type="ECO:0000256" key="1">
    <source>
        <dbReference type="ARBA" id="ARBA00022700"/>
    </source>
</evidence>
<dbReference type="InterPro" id="IPR016137">
    <property type="entry name" value="RGS"/>
</dbReference>
<dbReference type="Pfam" id="PF00615">
    <property type="entry name" value="RGS"/>
    <property type="match status" value="1"/>
</dbReference>
<feature type="domain" description="RGS" evidence="3">
    <location>
        <begin position="474"/>
        <end position="616"/>
    </location>
</feature>
<dbReference type="InterPro" id="IPR000591">
    <property type="entry name" value="DEP_dom"/>
</dbReference>
<dbReference type="Gene3D" id="1.10.10.10">
    <property type="entry name" value="Winged helix-like DNA-binding domain superfamily/Winged helix DNA-binding domain"/>
    <property type="match status" value="2"/>
</dbReference>
<dbReference type="AlphaFoldDB" id="A0A3M7HIG7"/>
<comment type="caution">
    <text evidence="5">The sequence shown here is derived from an EMBL/GenBank/DDBJ whole genome shotgun (WGS) entry which is preliminary data.</text>
</comment>
<name>A0A3M7HIG7_HORWE</name>
<dbReference type="InterPro" id="IPR036305">
    <property type="entry name" value="RGS_sf"/>
</dbReference>
<sequence>MLLSSAKWLRRIPKFDTGAWHPWGTQSAPGGSAQQQQQQQQQPTVDITALPPPPGETLPARQAPVSPSDVSSHKRSEGSAVSQTSSETSFSDSKSDIKSFDDRPTPLWDQQVDNSELPPVQASKDNSSFDRPSQQRPSPRMMHQTSSRLLRMTEDDRPFTRDFKDLFSTLMVSLPLTSHRVRFTRIEHTFTTEEAITNLGSLKFSQSNRMPDPKDPSRIVTTTTTTTFSMAKEMARSVCMRFLEARFVESVEGKTDFNSRGSVWQLTPKGMHILSRFCQRNGIHQKHVNELLDSPRNMMQLVILERETETDKLVHDEATVQVLFRRFAGDTGPNLKVHSSGSDTDSMSDYATGLIGVRMQRSRRNDKDAPYVFTGKAAYDWLMDCCTTVDKREIFELANSFIANELIVPAGDERQAPAGTAPRFAASKHVLYAITQKGMRIAGWVTSPNGSVHGDGSASRVVPNAIVRDSNTNRMTVIIRDPALRLLFREYLRETHCEENLAFYVEVRSFLAEYERAKRDTSSPRLDIIRETLASAYSLYNAFLAPGSPCELNIDHNLRNALAGRMTRAVGEDEQMLNSLDEVAVLFDQAQSSVFKLMASDSVPKFSREPKYARVLRERNLEGMMNSFASASIS</sequence>
<dbReference type="SMART" id="SM00315">
    <property type="entry name" value="RGS"/>
    <property type="match status" value="1"/>
</dbReference>
<feature type="compositionally biased region" description="Low complexity" evidence="2">
    <location>
        <begin position="79"/>
        <end position="92"/>
    </location>
</feature>
<gene>
    <name evidence="5" type="ORF">D0860_02735</name>
</gene>